<sequence>MKYKMSRGIKVFRNKNGVCRRGITVATRSAYGRHHSHLGEGTLGEGKRELLLAGSSDTPLHLGTGWSLRTVW</sequence>
<evidence type="ECO:0000313" key="1">
    <source>
        <dbReference type="EMBL" id="EDM06798.1"/>
    </source>
</evidence>
<evidence type="ECO:0000313" key="2">
    <source>
        <dbReference type="Proteomes" id="UP000234681"/>
    </source>
</evidence>
<accession>A6HL93</accession>
<name>A6HL93_RAT</name>
<proteinExistence type="predicted"/>
<dbReference type="AlphaFoldDB" id="A6HL93"/>
<organism evidence="1 2">
    <name type="scientific">Rattus norvegicus</name>
    <name type="common">Rat</name>
    <dbReference type="NCBI Taxonomy" id="10116"/>
    <lineage>
        <taxon>Eukaryota</taxon>
        <taxon>Metazoa</taxon>
        <taxon>Chordata</taxon>
        <taxon>Craniata</taxon>
        <taxon>Vertebrata</taxon>
        <taxon>Euteleostomi</taxon>
        <taxon>Mammalia</taxon>
        <taxon>Eutheria</taxon>
        <taxon>Euarchontoglires</taxon>
        <taxon>Glires</taxon>
        <taxon>Rodentia</taxon>
        <taxon>Myomorpha</taxon>
        <taxon>Muroidea</taxon>
        <taxon>Muridae</taxon>
        <taxon>Murinae</taxon>
        <taxon>Rattus</taxon>
    </lineage>
</organism>
<reference evidence="1 2" key="1">
    <citation type="submission" date="2005-07" db="EMBL/GenBank/DDBJ databases">
        <authorList>
            <person name="Mural R.J."/>
            <person name="Li P.W."/>
            <person name="Adams M.D."/>
            <person name="Amanatides P.G."/>
            <person name="Baden-Tillson H."/>
            <person name="Barnstead M."/>
            <person name="Chin S.H."/>
            <person name="Dew I."/>
            <person name="Evans C.A."/>
            <person name="Ferriera S."/>
            <person name="Flanigan M."/>
            <person name="Fosler C."/>
            <person name="Glodek A."/>
            <person name="Gu Z."/>
            <person name="Holt R.A."/>
            <person name="Jennings D."/>
            <person name="Kraft C.L."/>
            <person name="Lu F."/>
            <person name="Nguyen T."/>
            <person name="Nusskern D.R."/>
            <person name="Pfannkoch C.M."/>
            <person name="Sitter C."/>
            <person name="Sutton G.G."/>
            <person name="Venter J.C."/>
            <person name="Wang Z."/>
            <person name="Woodage T."/>
            <person name="Zheng X.H."/>
            <person name="Zhong F."/>
        </authorList>
    </citation>
    <scope>NUCLEOTIDE SEQUENCE [LARGE SCALE GENOMIC DNA]</scope>
    <source>
        <strain>BN</strain>
        <strain evidence="2">Sprague-Dawley</strain>
    </source>
</reference>
<dbReference type="EMBL" id="CH473948">
    <property type="protein sequence ID" value="EDM06798.1"/>
    <property type="molecule type" value="Genomic_DNA"/>
</dbReference>
<dbReference type="Proteomes" id="UP000234681">
    <property type="component" value="Chromosome 10"/>
</dbReference>
<protein>
    <submittedName>
        <fullName evidence="1">RCG35500</fullName>
    </submittedName>
</protein>
<gene>
    <name evidence="1" type="ORF">rCG_35500</name>
</gene>